<dbReference type="Gene3D" id="1.10.8.60">
    <property type="match status" value="1"/>
</dbReference>
<dbReference type="GO" id="GO:0005524">
    <property type="term" value="F:ATP binding"/>
    <property type="evidence" value="ECO:0007669"/>
    <property type="project" value="UniProtKB-KW"/>
</dbReference>
<proteinExistence type="predicted"/>
<dbReference type="InterPro" id="IPR003959">
    <property type="entry name" value="ATPase_AAA_core"/>
</dbReference>
<evidence type="ECO:0000313" key="5">
    <source>
        <dbReference type="Proteomes" id="UP000034022"/>
    </source>
</evidence>
<dbReference type="GO" id="GO:0016887">
    <property type="term" value="F:ATP hydrolysis activity"/>
    <property type="evidence" value="ECO:0007669"/>
    <property type="project" value="InterPro"/>
</dbReference>
<protein>
    <submittedName>
        <fullName evidence="4">AAA ATPase central domain protein</fullName>
    </submittedName>
</protein>
<dbReference type="PANTHER" id="PTHR23077">
    <property type="entry name" value="AAA-FAMILY ATPASE"/>
    <property type="match status" value="1"/>
</dbReference>
<evidence type="ECO:0000256" key="1">
    <source>
        <dbReference type="ARBA" id="ARBA00022741"/>
    </source>
</evidence>
<dbReference type="Gene3D" id="3.40.50.300">
    <property type="entry name" value="P-loop containing nucleotide triphosphate hydrolases"/>
    <property type="match status" value="1"/>
</dbReference>
<dbReference type="InterPro" id="IPR050168">
    <property type="entry name" value="AAA_ATPase_domain"/>
</dbReference>
<dbReference type="SUPFAM" id="SSF52540">
    <property type="entry name" value="P-loop containing nucleoside triphosphate hydrolases"/>
    <property type="match status" value="1"/>
</dbReference>
<gene>
    <name evidence="4" type="ORF">US91_C0008G0028</name>
</gene>
<evidence type="ECO:0000313" key="4">
    <source>
        <dbReference type="EMBL" id="KKQ69908.1"/>
    </source>
</evidence>
<reference evidence="4 5" key="1">
    <citation type="journal article" date="2015" name="Nature">
        <title>rRNA introns, odd ribosomes, and small enigmatic genomes across a large radiation of phyla.</title>
        <authorList>
            <person name="Brown C.T."/>
            <person name="Hug L.A."/>
            <person name="Thomas B.C."/>
            <person name="Sharon I."/>
            <person name="Castelle C.J."/>
            <person name="Singh A."/>
            <person name="Wilkins M.J."/>
            <person name="Williams K.H."/>
            <person name="Banfield J.F."/>
        </authorList>
    </citation>
    <scope>NUCLEOTIDE SEQUENCE [LARGE SCALE GENOMIC DNA]</scope>
</reference>
<organism evidence="4 5">
    <name type="scientific">Candidatus Falkowbacteria bacterium GW2011_GWE1_38_31</name>
    <dbReference type="NCBI Taxonomy" id="1618638"/>
    <lineage>
        <taxon>Bacteria</taxon>
        <taxon>Candidatus Falkowiibacteriota</taxon>
    </lineage>
</organism>
<keyword evidence="2" id="KW-0067">ATP-binding</keyword>
<dbReference type="CDD" id="cd19481">
    <property type="entry name" value="RecA-like_protease"/>
    <property type="match status" value="1"/>
</dbReference>
<comment type="caution">
    <text evidence="4">The sequence shown here is derived from an EMBL/GenBank/DDBJ whole genome shotgun (WGS) entry which is preliminary data.</text>
</comment>
<dbReference type="EMBL" id="LBUU01000008">
    <property type="protein sequence ID" value="KKQ69908.1"/>
    <property type="molecule type" value="Genomic_DNA"/>
</dbReference>
<name>A0A0G0JQQ0_9BACT</name>
<keyword evidence="1" id="KW-0547">Nucleotide-binding</keyword>
<dbReference type="Pfam" id="PF00004">
    <property type="entry name" value="AAA"/>
    <property type="match status" value="1"/>
</dbReference>
<evidence type="ECO:0000259" key="3">
    <source>
        <dbReference type="Pfam" id="PF00004"/>
    </source>
</evidence>
<dbReference type="Proteomes" id="UP000034022">
    <property type="component" value="Unassembled WGS sequence"/>
</dbReference>
<dbReference type="InterPro" id="IPR027417">
    <property type="entry name" value="P-loop_NTPase"/>
</dbReference>
<evidence type="ECO:0000256" key="2">
    <source>
        <dbReference type="ARBA" id="ARBA00022840"/>
    </source>
</evidence>
<accession>A0A0G0JQQ0</accession>
<feature type="domain" description="ATPase AAA-type core" evidence="3">
    <location>
        <begin position="207"/>
        <end position="333"/>
    </location>
</feature>
<dbReference type="AlphaFoldDB" id="A0A0G0JQQ0"/>
<sequence length="474" mass="53893">MEKILIDTKDNHLRVALIVNFAQNVAPNNITAHNVGDRISVEILERWAKDERIRKAGNVVVLVTPLLASLAEGVKSQNGEACAIRIPRPNEEERIERWEYNRSLNGVQFDKDLGSELLGRITNGLSLKQIDGIYLLAKEQRVAITLGLIKEKKQEILETEFGDRLKVKCPKWGLDYFGGKEYLKRWGKEINDNIVRGTWRRVPMGVIASGPPGTGKTFFFECLAFECGFNFVEITNPRSMWVGQSEEIQEKIFAALDDLSPVIVVEDEADQSETSRDAPSGDSGVSNRLRQMKFKFTSDPARRGKVVWVRISNRPDLIDSAYKREGRSDDTIPFLMPNADEYADIFKVMFARYEIQTDIKDFALFAKTVAAKYYCTGASVEWMVLEADKYAGRDGADKVKDKHLEMALSDWEMKNNPQEVDRQIMLAIEGSSKRLRPDNWEEVLRDVKSRLYGEQVSEQSLAIFPGLEKRKVSV</sequence>
<dbReference type="GO" id="GO:0005737">
    <property type="term" value="C:cytoplasm"/>
    <property type="evidence" value="ECO:0007669"/>
    <property type="project" value="TreeGrafter"/>
</dbReference>
<dbReference type="PANTHER" id="PTHR23077:SF27">
    <property type="entry name" value="ATPASE FAMILY GENE 2 PROTEIN HOMOLOG A"/>
    <property type="match status" value="1"/>
</dbReference>